<dbReference type="GeneID" id="28741179"/>
<evidence type="ECO:0000313" key="12">
    <source>
        <dbReference type="Proteomes" id="UP000038010"/>
    </source>
</evidence>
<evidence type="ECO:0000256" key="9">
    <source>
        <dbReference type="RuleBase" id="RU367148"/>
    </source>
</evidence>
<dbReference type="GO" id="GO:0000398">
    <property type="term" value="P:mRNA splicing, via spliceosome"/>
    <property type="evidence" value="ECO:0007669"/>
    <property type="project" value="UniProtKB-UniRule"/>
</dbReference>
<comment type="similarity">
    <text evidence="3 9">Belongs to the SYF2 family.</text>
</comment>
<dbReference type="STRING" id="1664694.A0A0N1HHZ1"/>
<feature type="compositionally biased region" description="Low complexity" evidence="10">
    <location>
        <begin position="18"/>
        <end position="37"/>
    </location>
</feature>
<gene>
    <name evidence="11" type="ORF">AB675_882</name>
</gene>
<keyword evidence="7 9" id="KW-0508">mRNA splicing</keyword>
<name>A0A0N1HHZ1_9EURO</name>
<evidence type="ECO:0000256" key="5">
    <source>
        <dbReference type="ARBA" id="ARBA00022664"/>
    </source>
</evidence>
<dbReference type="PANTHER" id="PTHR13264">
    <property type="entry name" value="GCIP-INTERACTING PROTEIN P29"/>
    <property type="match status" value="1"/>
</dbReference>
<dbReference type="AlphaFoldDB" id="A0A0N1HHZ1"/>
<dbReference type="InterPro" id="IPR013260">
    <property type="entry name" value="mRNA_splic_SYF2"/>
</dbReference>
<accession>A0A0N1HHZ1</accession>
<evidence type="ECO:0000313" key="11">
    <source>
        <dbReference type="EMBL" id="KPI45766.1"/>
    </source>
</evidence>
<comment type="subcellular location">
    <subcellularLocation>
        <location evidence="2 9">Nucleus</location>
    </subcellularLocation>
</comment>
<feature type="compositionally biased region" description="Basic residues" evidence="10">
    <location>
        <begin position="1"/>
        <end position="10"/>
    </location>
</feature>
<protein>
    <recommendedName>
        <fullName evidence="4 9">Pre-mRNA-splicing factor SYF2</fullName>
    </recommendedName>
</protein>
<keyword evidence="5 9" id="KW-0507">mRNA processing</keyword>
<comment type="subunit">
    <text evidence="9">May be part of a spliceosome complex.</text>
</comment>
<dbReference type="OrthoDB" id="199717at2759"/>
<dbReference type="GO" id="GO:0000974">
    <property type="term" value="C:Prp19 complex"/>
    <property type="evidence" value="ECO:0007669"/>
    <property type="project" value="TreeGrafter"/>
</dbReference>
<evidence type="ECO:0000256" key="6">
    <source>
        <dbReference type="ARBA" id="ARBA00022728"/>
    </source>
</evidence>
<evidence type="ECO:0000256" key="1">
    <source>
        <dbReference type="ARBA" id="ARBA00003777"/>
    </source>
</evidence>
<sequence>MASPTKRRKITPSPENQPTPTVTTKDTTSPADAASADVNSVNTVSPQNGTDPSSKQDTQTSSADRLARFKALRARATASTRSNLQAAQDEASRSGVDPTLLASLSRRADIARHKLLQAETEDADGPGAFERKRAWDYTIEESEKWDERIAEKKSRKDNNAFQDYGAEAGKIYERQIRALEKEGTKDGGRAKKEYDASKRALLDSAARNGDLEIVELADGELVAIDADGRFYATSDSTDFVEQKPKKENVDRLVEDLRKAEEVRMKKRAQRRGGTDEGDVTYINEKNKQFNLKLGRFYDRYTVGIREAFERGTAL</sequence>
<comment type="caution">
    <text evidence="11">The sequence shown here is derived from an EMBL/GenBank/DDBJ whole genome shotgun (WGS) entry which is preliminary data.</text>
</comment>
<feature type="compositionally biased region" description="Polar residues" evidence="10">
    <location>
        <begin position="38"/>
        <end position="62"/>
    </location>
</feature>
<dbReference type="VEuPathDB" id="FungiDB:AB675_882"/>
<keyword evidence="8 9" id="KW-0539">Nucleus</keyword>
<evidence type="ECO:0000256" key="4">
    <source>
        <dbReference type="ARBA" id="ARBA00014745"/>
    </source>
</evidence>
<evidence type="ECO:0000256" key="7">
    <source>
        <dbReference type="ARBA" id="ARBA00023187"/>
    </source>
</evidence>
<dbReference type="PANTHER" id="PTHR13264:SF5">
    <property type="entry name" value="PRE-MRNA-SPLICING FACTOR SYF2"/>
    <property type="match status" value="1"/>
</dbReference>
<dbReference type="Proteomes" id="UP000038010">
    <property type="component" value="Unassembled WGS sequence"/>
</dbReference>
<evidence type="ECO:0000256" key="2">
    <source>
        <dbReference type="ARBA" id="ARBA00004123"/>
    </source>
</evidence>
<evidence type="ECO:0000256" key="3">
    <source>
        <dbReference type="ARBA" id="ARBA00010028"/>
    </source>
</evidence>
<feature type="region of interest" description="Disordered" evidence="10">
    <location>
        <begin position="1"/>
        <end position="98"/>
    </location>
</feature>
<comment type="function">
    <text evidence="1 9">Involved in pre-mRNA splicing.</text>
</comment>
<evidence type="ECO:0000256" key="8">
    <source>
        <dbReference type="ARBA" id="ARBA00023242"/>
    </source>
</evidence>
<dbReference type="EMBL" id="LFJN01000001">
    <property type="protein sequence ID" value="KPI45766.1"/>
    <property type="molecule type" value="Genomic_DNA"/>
</dbReference>
<keyword evidence="12" id="KW-1185">Reference proteome</keyword>
<dbReference type="RefSeq" id="XP_018005729.1">
    <property type="nucleotide sequence ID" value="XM_018149310.1"/>
</dbReference>
<dbReference type="Pfam" id="PF08231">
    <property type="entry name" value="SYF2"/>
    <property type="match status" value="1"/>
</dbReference>
<proteinExistence type="inferred from homology"/>
<evidence type="ECO:0000256" key="10">
    <source>
        <dbReference type="SAM" id="MobiDB-lite"/>
    </source>
</evidence>
<dbReference type="GO" id="GO:0071014">
    <property type="term" value="C:post-mRNA release spliceosomal complex"/>
    <property type="evidence" value="ECO:0007669"/>
    <property type="project" value="TreeGrafter"/>
</dbReference>
<keyword evidence="6 9" id="KW-0747">Spliceosome</keyword>
<organism evidence="11 12">
    <name type="scientific">Cyphellophora attinorum</name>
    <dbReference type="NCBI Taxonomy" id="1664694"/>
    <lineage>
        <taxon>Eukaryota</taxon>
        <taxon>Fungi</taxon>
        <taxon>Dikarya</taxon>
        <taxon>Ascomycota</taxon>
        <taxon>Pezizomycotina</taxon>
        <taxon>Eurotiomycetes</taxon>
        <taxon>Chaetothyriomycetidae</taxon>
        <taxon>Chaetothyriales</taxon>
        <taxon>Cyphellophoraceae</taxon>
        <taxon>Cyphellophora</taxon>
    </lineage>
</organism>
<dbReference type="GO" id="GO:0071013">
    <property type="term" value="C:catalytic step 2 spliceosome"/>
    <property type="evidence" value="ECO:0007669"/>
    <property type="project" value="TreeGrafter"/>
</dbReference>
<reference evidence="11 12" key="1">
    <citation type="submission" date="2015-06" db="EMBL/GenBank/DDBJ databases">
        <title>Draft genome of the ant-associated black yeast Phialophora attae CBS 131958.</title>
        <authorList>
            <person name="Moreno L.F."/>
            <person name="Stielow B.J."/>
            <person name="de Hoog S."/>
            <person name="Vicente V.A."/>
            <person name="Weiss V.A."/>
            <person name="de Vries M."/>
            <person name="Cruz L.M."/>
            <person name="Souza E.M."/>
        </authorList>
    </citation>
    <scope>NUCLEOTIDE SEQUENCE [LARGE SCALE GENOMIC DNA]</scope>
    <source>
        <strain evidence="11 12">CBS 131958</strain>
    </source>
</reference>